<organism evidence="1 2">
    <name type="scientific">Comamonas antarctica</name>
    <dbReference type="NCBI Taxonomy" id="2743470"/>
    <lineage>
        <taxon>Bacteria</taxon>
        <taxon>Pseudomonadati</taxon>
        <taxon>Pseudomonadota</taxon>
        <taxon>Betaproteobacteria</taxon>
        <taxon>Burkholderiales</taxon>
        <taxon>Comamonadaceae</taxon>
        <taxon>Comamonas</taxon>
    </lineage>
</organism>
<name>A0A6N1X943_9BURK</name>
<dbReference type="KEGG" id="aant:HUK68_16475"/>
<dbReference type="AlphaFoldDB" id="A0A6N1X943"/>
<evidence type="ECO:0000313" key="2">
    <source>
        <dbReference type="Proteomes" id="UP000509579"/>
    </source>
</evidence>
<dbReference type="SUPFAM" id="SSF48452">
    <property type="entry name" value="TPR-like"/>
    <property type="match status" value="1"/>
</dbReference>
<proteinExistence type="predicted"/>
<dbReference type="Gene3D" id="1.25.40.10">
    <property type="entry name" value="Tetratricopeptide repeat domain"/>
    <property type="match status" value="1"/>
</dbReference>
<sequence>MAANAHAPGPVSEAGQNLEFIDLLAYIYLQHGLPDKAAVLLSARGLLAPDHPRALLTLALAWVRSAKPRKALEVLERLAILGAMDAQFHLVRAQALQALDRADEAASAMRAYIGLLPVAVAAATAGPSSARY</sequence>
<dbReference type="Proteomes" id="UP000509579">
    <property type="component" value="Chromosome"/>
</dbReference>
<protein>
    <submittedName>
        <fullName evidence="1">Uncharacterized protein</fullName>
    </submittedName>
</protein>
<reference evidence="1 2" key="1">
    <citation type="submission" date="2020-06" db="EMBL/GenBank/DDBJ databases">
        <title>Acidovorax antarctica sp. nov., isolated from Corinth ice sheet soil, Antarctic Fields Peninsula.</title>
        <authorList>
            <person name="Xu Q."/>
            <person name="Peng F."/>
        </authorList>
    </citation>
    <scope>NUCLEOTIDE SEQUENCE [LARGE SCALE GENOMIC DNA]</scope>
    <source>
        <strain evidence="1 2">16-35-5</strain>
    </source>
</reference>
<dbReference type="RefSeq" id="WP_175505175.1">
    <property type="nucleotide sequence ID" value="NZ_CP054840.1"/>
</dbReference>
<evidence type="ECO:0000313" key="1">
    <source>
        <dbReference type="EMBL" id="QKV54375.1"/>
    </source>
</evidence>
<dbReference type="InterPro" id="IPR011990">
    <property type="entry name" value="TPR-like_helical_dom_sf"/>
</dbReference>
<accession>A0A6N1X943</accession>
<gene>
    <name evidence="1" type="ORF">HUK68_16475</name>
</gene>
<keyword evidence="2" id="KW-1185">Reference proteome</keyword>
<dbReference type="EMBL" id="CP054840">
    <property type="protein sequence ID" value="QKV54375.1"/>
    <property type="molecule type" value="Genomic_DNA"/>
</dbReference>